<dbReference type="SMART" id="SM00240">
    <property type="entry name" value="FHA"/>
    <property type="match status" value="1"/>
</dbReference>
<dbReference type="Gene3D" id="2.60.200.20">
    <property type="match status" value="1"/>
</dbReference>
<dbReference type="InterPro" id="IPR022803">
    <property type="entry name" value="Ribosomal_uL5_dom_sf"/>
</dbReference>
<dbReference type="GO" id="GO:0005634">
    <property type="term" value="C:nucleus"/>
    <property type="evidence" value="ECO:0007669"/>
    <property type="project" value="UniProtKB-SubCell"/>
</dbReference>
<dbReference type="GO" id="GO:0019843">
    <property type="term" value="F:rRNA binding"/>
    <property type="evidence" value="ECO:0007669"/>
    <property type="project" value="UniProtKB-KW"/>
</dbReference>
<sequence length="362" mass="40377">MPDKSENPMRQIRVEKLTINISVGESGDRLTRAAKVLEQLTEQQPLFSKCRMTIRSFSVRRNEKIACHVTVRGEKAEEILEKGLKVKEYELRKKNFAKNGSFGFGITEHIDLGIKYDPGTGIYGMDFYVHLSRPGSRVMYRKLKRGRIGFAHRLKKEDGMKWFQTSLEGSVPTKKRKSAAADAPAPAPLPAPPRANRALMPPPPPRAPRAAAIVSPPACLAATQFFEPQDTLTQGPSLLWQTNCNARLRRHESCVSAGKAQPAVIYLQDSMLIGRGDGCHVVLDSVFTPQMISRSHAELKREGQNYVISDLGSLNGVHINRIRVNGKQVLARGDVVTFGVPSEQPEFDYVFETRSKDIEMDP</sequence>
<dbReference type="InterPro" id="IPR008984">
    <property type="entry name" value="SMAD_FHA_dom_sf"/>
</dbReference>
<dbReference type="GO" id="GO:1990904">
    <property type="term" value="C:ribonucleoprotein complex"/>
    <property type="evidence" value="ECO:0007669"/>
    <property type="project" value="UniProtKB-KW"/>
</dbReference>
<evidence type="ECO:0000256" key="5">
    <source>
        <dbReference type="ARBA" id="ARBA00022730"/>
    </source>
</evidence>
<evidence type="ECO:0000256" key="10">
    <source>
        <dbReference type="SAM" id="MobiDB-lite"/>
    </source>
</evidence>
<dbReference type="Gene3D" id="3.30.1440.10">
    <property type="match status" value="1"/>
</dbReference>
<keyword evidence="5" id="KW-0699">rRNA-binding</keyword>
<evidence type="ECO:0000256" key="8">
    <source>
        <dbReference type="ARBA" id="ARBA00023242"/>
    </source>
</evidence>
<comment type="similarity">
    <text evidence="3">Belongs to the universal ribosomal protein uL5 family.</text>
</comment>
<dbReference type="InterPro" id="IPR057266">
    <property type="entry name" value="Ribosomal_uL5_euk/arc-type"/>
</dbReference>
<evidence type="ECO:0000256" key="2">
    <source>
        <dbReference type="ARBA" id="ARBA00004496"/>
    </source>
</evidence>
<keyword evidence="4" id="KW-0963">Cytoplasm</keyword>
<dbReference type="SUPFAM" id="SSF49879">
    <property type="entry name" value="SMAD/FHA domain"/>
    <property type="match status" value="1"/>
</dbReference>
<organism evidence="12 13">
    <name type="scientific">Polarella glacialis</name>
    <name type="common">Dinoflagellate</name>
    <dbReference type="NCBI Taxonomy" id="89957"/>
    <lineage>
        <taxon>Eukaryota</taxon>
        <taxon>Sar</taxon>
        <taxon>Alveolata</taxon>
        <taxon>Dinophyceae</taxon>
        <taxon>Suessiales</taxon>
        <taxon>Suessiaceae</taxon>
        <taxon>Polarella</taxon>
    </lineage>
</organism>
<keyword evidence="8" id="KW-0539">Nucleus</keyword>
<evidence type="ECO:0000256" key="1">
    <source>
        <dbReference type="ARBA" id="ARBA00004123"/>
    </source>
</evidence>
<dbReference type="AlphaFoldDB" id="A0A813EPW2"/>
<feature type="domain" description="FHA" evidence="11">
    <location>
        <begin position="271"/>
        <end position="324"/>
    </location>
</feature>
<dbReference type="GO" id="GO:0005737">
    <property type="term" value="C:cytoplasm"/>
    <property type="evidence" value="ECO:0007669"/>
    <property type="project" value="UniProtKB-SubCell"/>
</dbReference>
<dbReference type="InterPro" id="IPR000253">
    <property type="entry name" value="FHA_dom"/>
</dbReference>
<dbReference type="PROSITE" id="PS50006">
    <property type="entry name" value="FHA_DOMAIN"/>
    <property type="match status" value="1"/>
</dbReference>
<keyword evidence="7" id="KW-0689">Ribosomal protein</keyword>
<evidence type="ECO:0000256" key="9">
    <source>
        <dbReference type="ARBA" id="ARBA00023274"/>
    </source>
</evidence>
<evidence type="ECO:0000256" key="6">
    <source>
        <dbReference type="ARBA" id="ARBA00022884"/>
    </source>
</evidence>
<evidence type="ECO:0000256" key="3">
    <source>
        <dbReference type="ARBA" id="ARBA00008553"/>
    </source>
</evidence>
<proteinExistence type="inferred from homology"/>
<protein>
    <recommendedName>
        <fullName evidence="11">FHA domain-containing protein</fullName>
    </recommendedName>
</protein>
<name>A0A813EPW2_POLGL</name>
<evidence type="ECO:0000259" key="11">
    <source>
        <dbReference type="PROSITE" id="PS50006"/>
    </source>
</evidence>
<dbReference type="InterPro" id="IPR031310">
    <property type="entry name" value="Ribosomal_uL5_N"/>
</dbReference>
<comment type="subcellular location">
    <subcellularLocation>
        <location evidence="2">Cytoplasm</location>
    </subcellularLocation>
    <subcellularLocation>
        <location evidence="1">Nucleus</location>
    </subcellularLocation>
</comment>
<dbReference type="SUPFAM" id="SSF55282">
    <property type="entry name" value="RL5-like"/>
    <property type="match status" value="1"/>
</dbReference>
<dbReference type="FunFam" id="3.30.1440.10:FF:000004">
    <property type="entry name" value="60S ribosomal protein L11, putative"/>
    <property type="match status" value="1"/>
</dbReference>
<keyword evidence="9" id="KW-0687">Ribonucleoprotein</keyword>
<evidence type="ECO:0000313" key="13">
    <source>
        <dbReference type="Proteomes" id="UP000654075"/>
    </source>
</evidence>
<gene>
    <name evidence="12" type="ORF">PGLA1383_LOCUS21402</name>
</gene>
<evidence type="ECO:0000313" key="12">
    <source>
        <dbReference type="EMBL" id="CAE8603183.1"/>
    </source>
</evidence>
<dbReference type="GO" id="GO:0003735">
    <property type="term" value="F:structural constituent of ribosome"/>
    <property type="evidence" value="ECO:0007669"/>
    <property type="project" value="InterPro"/>
</dbReference>
<dbReference type="GO" id="GO:0006412">
    <property type="term" value="P:translation"/>
    <property type="evidence" value="ECO:0007669"/>
    <property type="project" value="InterPro"/>
</dbReference>
<dbReference type="PANTHER" id="PTHR11994">
    <property type="entry name" value="60S RIBOSOMAL PROTEIN L11-RELATED"/>
    <property type="match status" value="1"/>
</dbReference>
<dbReference type="Pfam" id="PF00498">
    <property type="entry name" value="FHA"/>
    <property type="match status" value="1"/>
</dbReference>
<reference evidence="12" key="1">
    <citation type="submission" date="2021-02" db="EMBL/GenBank/DDBJ databases">
        <authorList>
            <person name="Dougan E. K."/>
            <person name="Rhodes N."/>
            <person name="Thang M."/>
            <person name="Chan C."/>
        </authorList>
    </citation>
    <scope>NUCLEOTIDE SEQUENCE</scope>
</reference>
<evidence type="ECO:0000256" key="4">
    <source>
        <dbReference type="ARBA" id="ARBA00022490"/>
    </source>
</evidence>
<keyword evidence="13" id="KW-1185">Reference proteome</keyword>
<dbReference type="Pfam" id="PF00673">
    <property type="entry name" value="Ribosomal_L5_C"/>
    <property type="match status" value="1"/>
</dbReference>
<dbReference type="GO" id="GO:0005840">
    <property type="term" value="C:ribosome"/>
    <property type="evidence" value="ECO:0007669"/>
    <property type="project" value="UniProtKB-KW"/>
</dbReference>
<dbReference type="EMBL" id="CAJNNV010015097">
    <property type="protein sequence ID" value="CAE8603183.1"/>
    <property type="molecule type" value="Genomic_DNA"/>
</dbReference>
<dbReference type="NCBIfam" id="NF003258">
    <property type="entry name" value="PRK04219.1"/>
    <property type="match status" value="1"/>
</dbReference>
<evidence type="ECO:0000256" key="7">
    <source>
        <dbReference type="ARBA" id="ARBA00022980"/>
    </source>
</evidence>
<dbReference type="CDD" id="cd00060">
    <property type="entry name" value="FHA"/>
    <property type="match status" value="1"/>
</dbReference>
<dbReference type="InterPro" id="IPR002132">
    <property type="entry name" value="Ribosomal_uL5"/>
</dbReference>
<comment type="caution">
    <text evidence="12">The sequence shown here is derived from an EMBL/GenBank/DDBJ whole genome shotgun (WGS) entry which is preliminary data.</text>
</comment>
<feature type="region of interest" description="Disordered" evidence="10">
    <location>
        <begin position="168"/>
        <end position="197"/>
    </location>
</feature>
<dbReference type="InterPro" id="IPR031309">
    <property type="entry name" value="Ribosomal_uL5_C"/>
</dbReference>
<dbReference type="Proteomes" id="UP000654075">
    <property type="component" value="Unassembled WGS sequence"/>
</dbReference>
<accession>A0A813EPW2</accession>
<keyword evidence="6" id="KW-0694">RNA-binding</keyword>
<dbReference type="OrthoDB" id="1734943at2759"/>
<dbReference type="Pfam" id="PF00281">
    <property type="entry name" value="Ribosomal_L5"/>
    <property type="match status" value="1"/>
</dbReference>